<feature type="transmembrane region" description="Helical" evidence="7">
    <location>
        <begin position="139"/>
        <end position="172"/>
    </location>
</feature>
<gene>
    <name evidence="8" type="ORF">UFOPK2593_00448</name>
    <name evidence="9" type="ORF">UFOPK2894_00957</name>
    <name evidence="10" type="ORF">UFOPK3492_00506</name>
    <name evidence="11" type="ORF">UFOPK4234_00881</name>
    <name evidence="12" type="ORF">UFOPK4295_01180</name>
</gene>
<evidence type="ECO:0000256" key="2">
    <source>
        <dbReference type="ARBA" id="ARBA00022448"/>
    </source>
</evidence>
<dbReference type="EMBL" id="CAEZZQ010000054">
    <property type="protein sequence ID" value="CAB4777431.1"/>
    <property type="molecule type" value="Genomic_DNA"/>
</dbReference>
<keyword evidence="5 7" id="KW-1133">Transmembrane helix</keyword>
<keyword evidence="2" id="KW-0813">Transport</keyword>
<reference evidence="10" key="1">
    <citation type="submission" date="2020-05" db="EMBL/GenBank/DDBJ databases">
        <authorList>
            <person name="Chiriac C."/>
            <person name="Salcher M."/>
            <person name="Ghai R."/>
            <person name="Kavagutti S V."/>
        </authorList>
    </citation>
    <scope>NUCLEOTIDE SEQUENCE</scope>
</reference>
<evidence type="ECO:0000313" key="8">
    <source>
        <dbReference type="EMBL" id="CAB4697774.1"/>
    </source>
</evidence>
<evidence type="ECO:0000313" key="9">
    <source>
        <dbReference type="EMBL" id="CAB4777431.1"/>
    </source>
</evidence>
<dbReference type="EMBL" id="CAFBMD010000026">
    <property type="protein sequence ID" value="CAB4893108.1"/>
    <property type="molecule type" value="Genomic_DNA"/>
</dbReference>
<evidence type="ECO:0000256" key="1">
    <source>
        <dbReference type="ARBA" id="ARBA00004651"/>
    </source>
</evidence>
<evidence type="ECO:0000256" key="4">
    <source>
        <dbReference type="ARBA" id="ARBA00022692"/>
    </source>
</evidence>
<dbReference type="PANTHER" id="PTHR30269:SF0">
    <property type="entry name" value="MEMBRANE TRANSPORTER PROTEIN YFCA-RELATED"/>
    <property type="match status" value="1"/>
</dbReference>
<dbReference type="EMBL" id="CAFBQA010000044">
    <property type="protein sequence ID" value="CAB5038979.1"/>
    <property type="molecule type" value="Genomic_DNA"/>
</dbReference>
<feature type="transmembrane region" description="Helical" evidence="7">
    <location>
        <begin position="75"/>
        <end position="95"/>
    </location>
</feature>
<sequence length="253" mass="26353">MDAVHLIFFALAAFSAGAIDAIAGGGGLIQLPALLVGLPNEPVANVLGTNKLSSVFGTSSAAVTYARGRRLDFKLALPMTLFAAGGSALGALLATSIPNNVFKPVILAFLVLVAIYTFKRPEFGVNESLKFSRKRALTFGCGIGLLIGLYDGAIGPGTGSFLVFALVGFLGYEFLRASAIAKVVNVGTNVAAILVFGIHGSIIVWLGLTMAVFNIAGALVGARVAIKGGSRLVRRIFLVVLLILMVRLAWDIF</sequence>
<feature type="transmembrane region" description="Helical" evidence="7">
    <location>
        <begin position="101"/>
        <end position="118"/>
    </location>
</feature>
<feature type="transmembrane region" description="Helical" evidence="7">
    <location>
        <begin position="232"/>
        <end position="250"/>
    </location>
</feature>
<evidence type="ECO:0000256" key="6">
    <source>
        <dbReference type="ARBA" id="ARBA00023136"/>
    </source>
</evidence>
<keyword evidence="4 7" id="KW-0812">Transmembrane</keyword>
<dbReference type="PANTHER" id="PTHR30269">
    <property type="entry name" value="TRANSMEMBRANE PROTEIN YFCA"/>
    <property type="match status" value="1"/>
</dbReference>
<evidence type="ECO:0000313" key="12">
    <source>
        <dbReference type="EMBL" id="CAB5053597.1"/>
    </source>
</evidence>
<feature type="transmembrane region" description="Helical" evidence="7">
    <location>
        <begin position="192"/>
        <end position="220"/>
    </location>
</feature>
<evidence type="ECO:0000256" key="5">
    <source>
        <dbReference type="ARBA" id="ARBA00022989"/>
    </source>
</evidence>
<dbReference type="InterPro" id="IPR002781">
    <property type="entry name" value="TM_pro_TauE-like"/>
</dbReference>
<dbReference type="GO" id="GO:0005886">
    <property type="term" value="C:plasma membrane"/>
    <property type="evidence" value="ECO:0007669"/>
    <property type="project" value="UniProtKB-SubCell"/>
</dbReference>
<organism evidence="10">
    <name type="scientific">freshwater metagenome</name>
    <dbReference type="NCBI Taxonomy" id="449393"/>
    <lineage>
        <taxon>unclassified sequences</taxon>
        <taxon>metagenomes</taxon>
        <taxon>ecological metagenomes</taxon>
    </lineage>
</organism>
<evidence type="ECO:0000313" key="11">
    <source>
        <dbReference type="EMBL" id="CAB5038979.1"/>
    </source>
</evidence>
<evidence type="ECO:0000256" key="3">
    <source>
        <dbReference type="ARBA" id="ARBA00022475"/>
    </source>
</evidence>
<keyword evidence="3" id="KW-1003">Cell membrane</keyword>
<dbReference type="EMBL" id="CAEZXW010000017">
    <property type="protein sequence ID" value="CAB4697774.1"/>
    <property type="molecule type" value="Genomic_DNA"/>
</dbReference>
<dbReference type="InterPro" id="IPR052017">
    <property type="entry name" value="TSUP"/>
</dbReference>
<dbReference type="EMBL" id="CAFBQF010000067">
    <property type="protein sequence ID" value="CAB5053597.1"/>
    <property type="molecule type" value="Genomic_DNA"/>
</dbReference>
<dbReference type="AlphaFoldDB" id="A0A6J7FGZ9"/>
<name>A0A6J7FGZ9_9ZZZZ</name>
<protein>
    <submittedName>
        <fullName evidence="10">Unannotated protein</fullName>
    </submittedName>
</protein>
<proteinExistence type="predicted"/>
<dbReference type="Pfam" id="PF01925">
    <property type="entry name" value="TauE"/>
    <property type="match status" value="1"/>
</dbReference>
<accession>A0A6J7FGZ9</accession>
<keyword evidence="6 7" id="KW-0472">Membrane</keyword>
<evidence type="ECO:0000256" key="7">
    <source>
        <dbReference type="SAM" id="Phobius"/>
    </source>
</evidence>
<evidence type="ECO:0000313" key="10">
    <source>
        <dbReference type="EMBL" id="CAB4893108.1"/>
    </source>
</evidence>
<comment type="subcellular location">
    <subcellularLocation>
        <location evidence="1">Cell membrane</location>
        <topology evidence="1">Multi-pass membrane protein</topology>
    </subcellularLocation>
</comment>